<keyword evidence="2" id="KW-1185">Reference proteome</keyword>
<name>A0A0N7L3S8_PLAHL</name>
<sequence length="56" mass="6795">MQAQTIFTIFTIQIHKSHRKVKKKNRQSRYRHRDKIHGTISKLLRVVKKLRDALNQ</sequence>
<evidence type="ECO:0000313" key="2">
    <source>
        <dbReference type="Proteomes" id="UP000054928"/>
    </source>
</evidence>
<proteinExistence type="predicted"/>
<dbReference type="AlphaFoldDB" id="A0A0N7L3S8"/>
<dbReference type="RefSeq" id="XP_024573084.1">
    <property type="nucleotide sequence ID" value="XM_024721960.1"/>
</dbReference>
<dbReference type="EMBL" id="CCYD01000217">
    <property type="protein sequence ID" value="CEG36715.1"/>
    <property type="molecule type" value="Genomic_DNA"/>
</dbReference>
<reference evidence="2" key="1">
    <citation type="submission" date="2014-09" db="EMBL/GenBank/DDBJ databases">
        <authorList>
            <person name="Sharma Rahul"/>
            <person name="Thines Marco"/>
        </authorList>
    </citation>
    <scope>NUCLEOTIDE SEQUENCE [LARGE SCALE GENOMIC DNA]</scope>
</reference>
<dbReference type="GeneID" id="36398434"/>
<dbReference type="Proteomes" id="UP000054928">
    <property type="component" value="Unassembled WGS sequence"/>
</dbReference>
<organism evidence="1 2">
    <name type="scientific">Plasmopara halstedii</name>
    <name type="common">Downy mildew of sunflower</name>
    <dbReference type="NCBI Taxonomy" id="4781"/>
    <lineage>
        <taxon>Eukaryota</taxon>
        <taxon>Sar</taxon>
        <taxon>Stramenopiles</taxon>
        <taxon>Oomycota</taxon>
        <taxon>Peronosporomycetes</taxon>
        <taxon>Peronosporales</taxon>
        <taxon>Peronosporaceae</taxon>
        <taxon>Plasmopara</taxon>
    </lineage>
</organism>
<accession>A0A0N7L3S8</accession>
<evidence type="ECO:0000313" key="1">
    <source>
        <dbReference type="EMBL" id="CEG36715.1"/>
    </source>
</evidence>
<protein>
    <submittedName>
        <fullName evidence="1">Uncharacterized protein</fullName>
    </submittedName>
</protein>